<dbReference type="GO" id="GO:0022857">
    <property type="term" value="F:transmembrane transporter activity"/>
    <property type="evidence" value="ECO:0007669"/>
    <property type="project" value="InterPro"/>
</dbReference>
<feature type="domain" description="Major facilitator superfamily (MFS) profile" evidence="6">
    <location>
        <begin position="1"/>
        <end position="171"/>
    </location>
</feature>
<feature type="transmembrane region" description="Helical" evidence="5">
    <location>
        <begin position="47"/>
        <end position="68"/>
    </location>
</feature>
<dbReference type="Pfam" id="PF00083">
    <property type="entry name" value="Sugar_tr"/>
    <property type="match status" value="1"/>
</dbReference>
<organism evidence="7">
    <name type="scientific">Bracon brevicornis</name>
    <dbReference type="NCBI Taxonomy" id="1563983"/>
    <lineage>
        <taxon>Eukaryota</taxon>
        <taxon>Metazoa</taxon>
        <taxon>Ecdysozoa</taxon>
        <taxon>Arthropoda</taxon>
        <taxon>Hexapoda</taxon>
        <taxon>Insecta</taxon>
        <taxon>Pterygota</taxon>
        <taxon>Neoptera</taxon>
        <taxon>Endopterygota</taxon>
        <taxon>Hymenoptera</taxon>
        <taxon>Apocrita</taxon>
        <taxon>Ichneumonoidea</taxon>
        <taxon>Braconidae</taxon>
        <taxon>Braconinae</taxon>
        <taxon>Bracon</taxon>
    </lineage>
</organism>
<gene>
    <name evidence="7" type="ORF">BBRV_LOCUS37117</name>
</gene>
<feature type="transmembrane region" description="Helical" evidence="5">
    <location>
        <begin position="80"/>
        <end position="104"/>
    </location>
</feature>
<dbReference type="AlphaFoldDB" id="A0A6V7IX48"/>
<evidence type="ECO:0000259" key="6">
    <source>
        <dbReference type="PROSITE" id="PS50850"/>
    </source>
</evidence>
<feature type="transmembrane region" description="Helical" evidence="5">
    <location>
        <begin position="116"/>
        <end position="136"/>
    </location>
</feature>
<dbReference type="InterPro" id="IPR036259">
    <property type="entry name" value="MFS_trans_sf"/>
</dbReference>
<keyword evidence="2 5" id="KW-0812">Transmembrane</keyword>
<dbReference type="InterPro" id="IPR050549">
    <property type="entry name" value="MFS_Trehalose_Transporter"/>
</dbReference>
<dbReference type="PROSITE" id="PS50850">
    <property type="entry name" value="MFS"/>
    <property type="match status" value="1"/>
</dbReference>
<evidence type="ECO:0000256" key="3">
    <source>
        <dbReference type="ARBA" id="ARBA00022989"/>
    </source>
</evidence>
<dbReference type="GO" id="GO:0016020">
    <property type="term" value="C:membrane"/>
    <property type="evidence" value="ECO:0007669"/>
    <property type="project" value="UniProtKB-SubCell"/>
</dbReference>
<evidence type="ECO:0000256" key="1">
    <source>
        <dbReference type="ARBA" id="ARBA00004141"/>
    </source>
</evidence>
<keyword evidence="4 5" id="KW-0472">Membrane</keyword>
<evidence type="ECO:0000313" key="7">
    <source>
        <dbReference type="EMBL" id="CAD1544408.1"/>
    </source>
</evidence>
<dbReference type="PANTHER" id="PTHR48021:SF1">
    <property type="entry name" value="GH07001P-RELATED"/>
    <property type="match status" value="1"/>
</dbReference>
<evidence type="ECO:0000256" key="5">
    <source>
        <dbReference type="SAM" id="Phobius"/>
    </source>
</evidence>
<keyword evidence="3 5" id="KW-1133">Transmembrane helix</keyword>
<feature type="transmembrane region" description="Helical" evidence="5">
    <location>
        <begin position="142"/>
        <end position="167"/>
    </location>
</feature>
<sequence length="196" mass="21894">MIYIAKIIDEVQAPIDTYVATIIYGSAQLFGCWLSTLTTDRFGRRPLLLLSCSSVATCHCILGVFFLLQSLDYDLIDYSWLPILAFTVLGFSFASGLGPLTALVCNEMFNPEFASICNCILITGYAVLTFILLKVFPLLVSIIGFHNCFFIFVATCTIGFFVILIMIPETRGRSIESIRNEMEQKKDSITPEDVPR</sequence>
<dbReference type="Gene3D" id="1.20.1250.20">
    <property type="entry name" value="MFS general substrate transporter like domains"/>
    <property type="match status" value="1"/>
</dbReference>
<reference evidence="7" key="1">
    <citation type="submission" date="2020-07" db="EMBL/GenBank/DDBJ databases">
        <authorList>
            <person name="Ferguson B K."/>
        </authorList>
    </citation>
    <scope>NUCLEOTIDE SEQUENCE</scope>
    <source>
        <strain evidence="7">L06</strain>
    </source>
</reference>
<accession>A0A6V7IX48</accession>
<evidence type="ECO:0000256" key="4">
    <source>
        <dbReference type="ARBA" id="ARBA00023136"/>
    </source>
</evidence>
<dbReference type="EMBL" id="CADCXW020000012">
    <property type="protein sequence ID" value="CAD1544408.1"/>
    <property type="molecule type" value="Genomic_DNA"/>
</dbReference>
<protein>
    <recommendedName>
        <fullName evidence="6">Major facilitator superfamily (MFS) profile domain-containing protein</fullName>
    </recommendedName>
</protein>
<dbReference type="SUPFAM" id="SSF103473">
    <property type="entry name" value="MFS general substrate transporter"/>
    <property type="match status" value="1"/>
</dbReference>
<feature type="transmembrane region" description="Helical" evidence="5">
    <location>
        <begin position="18"/>
        <end position="35"/>
    </location>
</feature>
<dbReference type="InterPro" id="IPR020846">
    <property type="entry name" value="MFS_dom"/>
</dbReference>
<comment type="subcellular location">
    <subcellularLocation>
        <location evidence="1">Membrane</location>
        <topology evidence="1">Multi-pass membrane protein</topology>
    </subcellularLocation>
</comment>
<proteinExistence type="predicted"/>
<evidence type="ECO:0000256" key="2">
    <source>
        <dbReference type="ARBA" id="ARBA00022692"/>
    </source>
</evidence>
<dbReference type="InterPro" id="IPR005828">
    <property type="entry name" value="MFS_sugar_transport-like"/>
</dbReference>
<name>A0A6V7IX48_9HYME</name>
<dbReference type="PANTHER" id="PTHR48021">
    <property type="match status" value="1"/>
</dbReference>